<reference evidence="13 14" key="1">
    <citation type="submission" date="2019-12" db="EMBL/GenBank/DDBJ databases">
        <title>Neisseriaceae gen. nov. sp. Genome sequencing and assembly.</title>
        <authorList>
            <person name="Liu Z."/>
            <person name="Li A."/>
        </authorList>
    </citation>
    <scope>NUCLEOTIDE SEQUENCE [LARGE SCALE GENOMIC DNA]</scope>
    <source>
        <strain evidence="13 14">B2N2-7</strain>
    </source>
</reference>
<dbReference type="GO" id="GO:0005829">
    <property type="term" value="C:cytosol"/>
    <property type="evidence" value="ECO:0007669"/>
    <property type="project" value="TreeGrafter"/>
</dbReference>
<feature type="binding site" evidence="8">
    <location>
        <position position="140"/>
    </location>
    <ligand>
        <name>Zn(2+)</name>
        <dbReference type="ChEBI" id="CHEBI:29105"/>
    </ligand>
</feature>
<evidence type="ECO:0000256" key="10">
    <source>
        <dbReference type="PIRSR" id="PIRSR035805-2"/>
    </source>
</evidence>
<dbReference type="InterPro" id="IPR001267">
    <property type="entry name" value="Thymidine_kinase"/>
</dbReference>
<dbReference type="GO" id="GO:0005524">
    <property type="term" value="F:ATP binding"/>
    <property type="evidence" value="ECO:0007669"/>
    <property type="project" value="UniProtKB-UniRule"/>
</dbReference>
<feature type="binding site" evidence="8">
    <location>
        <position position="142"/>
    </location>
    <ligand>
        <name>Zn(2+)</name>
        <dbReference type="ChEBI" id="CHEBI:29105"/>
    </ligand>
</feature>
<keyword evidence="5 8" id="KW-0547">Nucleotide-binding</keyword>
<feature type="binding site" evidence="10">
    <location>
        <begin position="165"/>
        <end position="168"/>
    </location>
    <ligand>
        <name>substrate</name>
    </ligand>
</feature>
<evidence type="ECO:0000256" key="2">
    <source>
        <dbReference type="ARBA" id="ARBA00012118"/>
    </source>
</evidence>
<comment type="subunit">
    <text evidence="8">Homotetramer.</text>
</comment>
<organism evidence="13 14">
    <name type="scientific">Craterilacuibacter sinensis</name>
    <dbReference type="NCBI Taxonomy" id="2686017"/>
    <lineage>
        <taxon>Bacteria</taxon>
        <taxon>Pseudomonadati</taxon>
        <taxon>Pseudomonadota</taxon>
        <taxon>Betaproteobacteria</taxon>
        <taxon>Neisseriales</taxon>
        <taxon>Neisseriaceae</taxon>
        <taxon>Craterilacuibacter</taxon>
    </lineage>
</organism>
<keyword evidence="14" id="KW-1185">Reference proteome</keyword>
<dbReference type="Gene3D" id="3.30.60.20">
    <property type="match status" value="1"/>
</dbReference>
<dbReference type="InterPro" id="IPR027417">
    <property type="entry name" value="P-loop_NTPase"/>
</dbReference>
<dbReference type="SUPFAM" id="SSF52540">
    <property type="entry name" value="P-loop containing nucleoside triphosphate hydrolases"/>
    <property type="match status" value="1"/>
</dbReference>
<dbReference type="GO" id="GO:0004797">
    <property type="term" value="F:thymidine kinase activity"/>
    <property type="evidence" value="ECO:0007669"/>
    <property type="project" value="UniProtKB-UniRule"/>
</dbReference>
<evidence type="ECO:0000256" key="1">
    <source>
        <dbReference type="ARBA" id="ARBA00007587"/>
    </source>
</evidence>
<dbReference type="GO" id="GO:0071897">
    <property type="term" value="P:DNA biosynthetic process"/>
    <property type="evidence" value="ECO:0007669"/>
    <property type="project" value="UniProtKB-KW"/>
</dbReference>
<dbReference type="GO" id="GO:0046104">
    <property type="term" value="P:thymidine metabolic process"/>
    <property type="evidence" value="ECO:0007669"/>
    <property type="project" value="TreeGrafter"/>
</dbReference>
<dbReference type="HAMAP" id="MF_00124">
    <property type="entry name" value="Thymidine_kinase"/>
    <property type="match status" value="1"/>
</dbReference>
<evidence type="ECO:0000256" key="4">
    <source>
        <dbReference type="ARBA" id="ARBA00022679"/>
    </source>
</evidence>
<evidence type="ECO:0000256" key="5">
    <source>
        <dbReference type="ARBA" id="ARBA00022741"/>
    </source>
</evidence>
<feature type="binding site" evidence="8">
    <location>
        <begin position="9"/>
        <end position="16"/>
    </location>
    <ligand>
        <name>ATP</name>
        <dbReference type="ChEBI" id="CHEBI:30616"/>
    </ligand>
</feature>
<dbReference type="NCBIfam" id="NF003300">
    <property type="entry name" value="PRK04296.1-5"/>
    <property type="match status" value="1"/>
</dbReference>
<evidence type="ECO:0000256" key="3">
    <source>
        <dbReference type="ARBA" id="ARBA00022634"/>
    </source>
</evidence>
<evidence type="ECO:0000256" key="9">
    <source>
        <dbReference type="PIRSR" id="PIRSR035805-1"/>
    </source>
</evidence>
<evidence type="ECO:0000313" key="13">
    <source>
        <dbReference type="EMBL" id="MXR37429.1"/>
    </source>
</evidence>
<evidence type="ECO:0000313" key="14">
    <source>
        <dbReference type="Proteomes" id="UP000467214"/>
    </source>
</evidence>
<dbReference type="PIRSF" id="PIRSF035805">
    <property type="entry name" value="TK_cell"/>
    <property type="match status" value="1"/>
</dbReference>
<keyword evidence="4 8" id="KW-0808">Transferase</keyword>
<feature type="binding site" evidence="10">
    <location>
        <position position="173"/>
    </location>
    <ligand>
        <name>substrate</name>
    </ligand>
</feature>
<feature type="binding site" evidence="8">
    <location>
        <position position="177"/>
    </location>
    <ligand>
        <name>Zn(2+)</name>
        <dbReference type="ChEBI" id="CHEBI:29105"/>
    </ligand>
</feature>
<dbReference type="RefSeq" id="WP_160796990.1">
    <property type="nucleotide sequence ID" value="NZ_WSSB01000009.1"/>
</dbReference>
<name>A0A845BME8_9NEIS</name>
<feature type="active site" description="Proton acceptor" evidence="8 9">
    <location>
        <position position="83"/>
    </location>
</feature>
<evidence type="ECO:0000256" key="12">
    <source>
        <dbReference type="RuleBase" id="RU004165"/>
    </source>
</evidence>
<sequence>MAKLFFRHAAMNSGKSTQLLQIAHNYEHQGRRVSLFTAAIDGRFGVGQISSRLGVSRSAAVFDATTHFDAQLVGAVDCVLIDEAQFLAPDQVCQLHRLAHLCDIPVIAFGLRSDFRGEPFPGAAWLLALAEDIEEIKTICLCGRKATMHLRVDASGRRLNQGPQVEIGDADRYRSVCARCFYAG</sequence>
<dbReference type="EMBL" id="WSSB01000009">
    <property type="protein sequence ID" value="MXR37429.1"/>
    <property type="molecule type" value="Genomic_DNA"/>
</dbReference>
<keyword evidence="8" id="KW-0963">Cytoplasm</keyword>
<keyword evidence="7 8" id="KW-0067">ATP-binding</keyword>
<comment type="subcellular location">
    <subcellularLocation>
        <location evidence="8">Cytoplasm</location>
    </subcellularLocation>
</comment>
<comment type="similarity">
    <text evidence="1 8 12">Belongs to the thymidine kinase family.</text>
</comment>
<keyword evidence="3 8" id="KW-0237">DNA synthesis</keyword>
<dbReference type="AlphaFoldDB" id="A0A845BME8"/>
<evidence type="ECO:0000256" key="8">
    <source>
        <dbReference type="HAMAP-Rule" id="MF_00124"/>
    </source>
</evidence>
<evidence type="ECO:0000256" key="6">
    <source>
        <dbReference type="ARBA" id="ARBA00022777"/>
    </source>
</evidence>
<dbReference type="Gene3D" id="3.40.50.300">
    <property type="entry name" value="P-loop containing nucleotide triphosphate hydrolases"/>
    <property type="match status" value="1"/>
</dbReference>
<dbReference type="Proteomes" id="UP000467214">
    <property type="component" value="Unassembled WGS sequence"/>
</dbReference>
<keyword evidence="8" id="KW-0479">Metal-binding</keyword>
<keyword evidence="6 8" id="KW-0418">Kinase</keyword>
<dbReference type="PANTHER" id="PTHR11441:SF0">
    <property type="entry name" value="THYMIDINE KINASE, CYTOSOLIC"/>
    <property type="match status" value="1"/>
</dbReference>
<comment type="catalytic activity">
    <reaction evidence="8 11">
        <text>thymidine + ATP = dTMP + ADP + H(+)</text>
        <dbReference type="Rhea" id="RHEA:19129"/>
        <dbReference type="ChEBI" id="CHEBI:15378"/>
        <dbReference type="ChEBI" id="CHEBI:17748"/>
        <dbReference type="ChEBI" id="CHEBI:30616"/>
        <dbReference type="ChEBI" id="CHEBI:63528"/>
        <dbReference type="ChEBI" id="CHEBI:456216"/>
        <dbReference type="EC" id="2.7.1.21"/>
    </reaction>
</comment>
<accession>A0A845BME8</accession>
<gene>
    <name evidence="8" type="primary">tdk</name>
    <name evidence="13" type="ORF">GQF02_10630</name>
</gene>
<dbReference type="Pfam" id="PF00265">
    <property type="entry name" value="TK"/>
    <property type="match status" value="1"/>
</dbReference>
<feature type="binding site" evidence="8">
    <location>
        <begin position="82"/>
        <end position="85"/>
    </location>
    <ligand>
        <name>ATP</name>
        <dbReference type="ChEBI" id="CHEBI:30616"/>
    </ligand>
</feature>
<keyword evidence="8" id="KW-0862">Zinc</keyword>
<proteinExistence type="inferred from homology"/>
<dbReference type="SUPFAM" id="SSF57716">
    <property type="entry name" value="Glucocorticoid receptor-like (DNA-binding domain)"/>
    <property type="match status" value="1"/>
</dbReference>
<dbReference type="GO" id="GO:0008270">
    <property type="term" value="F:zinc ion binding"/>
    <property type="evidence" value="ECO:0007669"/>
    <property type="project" value="UniProtKB-UniRule"/>
</dbReference>
<dbReference type="PANTHER" id="PTHR11441">
    <property type="entry name" value="THYMIDINE KINASE"/>
    <property type="match status" value="1"/>
</dbReference>
<protein>
    <recommendedName>
        <fullName evidence="2 8">Thymidine kinase</fullName>
        <ecNumber evidence="2 8">2.7.1.21</ecNumber>
    </recommendedName>
</protein>
<dbReference type="EC" id="2.7.1.21" evidence="2 8"/>
<comment type="caution">
    <text evidence="13">The sequence shown here is derived from an EMBL/GenBank/DDBJ whole genome shotgun (WGS) entry which is preliminary data.</text>
</comment>
<feature type="binding site" evidence="8">
    <location>
        <position position="180"/>
    </location>
    <ligand>
        <name>Zn(2+)</name>
        <dbReference type="ChEBI" id="CHEBI:29105"/>
    </ligand>
</feature>
<evidence type="ECO:0000256" key="11">
    <source>
        <dbReference type="RuleBase" id="RU000544"/>
    </source>
</evidence>
<evidence type="ECO:0000256" key="7">
    <source>
        <dbReference type="ARBA" id="ARBA00022840"/>
    </source>
</evidence>